<protein>
    <submittedName>
        <fullName evidence="1">Uncharacterized protein</fullName>
    </submittedName>
</protein>
<keyword evidence="2" id="KW-1185">Reference proteome</keyword>
<sequence>MPVLVEAFSVIVRADAIKARHDGGWEDFREGVLNQSLTCDNELARVGFMTREDVDRYIAVLERKGLRFLKDGQAKDIAIVDQWAGLLTPCDWLEVGQMGGEAGSVAACRLIGSVETQLFTPEGWRYEGSASQTLRYVSKGEMDETLEYLGRQDHLDVYRERATGKLLYVGRADR</sequence>
<evidence type="ECO:0000313" key="1">
    <source>
        <dbReference type="EMBL" id="GEP61619.1"/>
    </source>
</evidence>
<evidence type="ECO:0000313" key="2">
    <source>
        <dbReference type="Proteomes" id="UP000321058"/>
    </source>
</evidence>
<comment type="caution">
    <text evidence="1">The sequence shown here is derived from an EMBL/GenBank/DDBJ whole genome shotgun (WGS) entry which is preliminary data.</text>
</comment>
<dbReference type="Proteomes" id="UP000321058">
    <property type="component" value="Unassembled WGS sequence"/>
</dbReference>
<dbReference type="RefSeq" id="WP_147156903.1">
    <property type="nucleotide sequence ID" value="NZ_BKAJ01000239.1"/>
</dbReference>
<organism evidence="1 2">
    <name type="scientific">Reyranella soli</name>
    <dbReference type="NCBI Taxonomy" id="1230389"/>
    <lineage>
        <taxon>Bacteria</taxon>
        <taxon>Pseudomonadati</taxon>
        <taxon>Pseudomonadota</taxon>
        <taxon>Alphaproteobacteria</taxon>
        <taxon>Hyphomicrobiales</taxon>
        <taxon>Reyranellaceae</taxon>
        <taxon>Reyranella</taxon>
    </lineage>
</organism>
<dbReference type="EMBL" id="BKAJ01000239">
    <property type="protein sequence ID" value="GEP61619.1"/>
    <property type="molecule type" value="Genomic_DNA"/>
</dbReference>
<gene>
    <name evidence="1" type="ORF">RSO01_87850</name>
</gene>
<accession>A0A512NRQ3</accession>
<dbReference type="AlphaFoldDB" id="A0A512NRQ3"/>
<dbReference type="OrthoDB" id="7605385at2"/>
<name>A0A512NRQ3_9HYPH</name>
<proteinExistence type="predicted"/>
<reference evidence="1 2" key="1">
    <citation type="submission" date="2019-07" db="EMBL/GenBank/DDBJ databases">
        <title>Whole genome shotgun sequence of Reyranella soli NBRC 108950.</title>
        <authorList>
            <person name="Hosoyama A."/>
            <person name="Uohara A."/>
            <person name="Ohji S."/>
            <person name="Ichikawa N."/>
        </authorList>
    </citation>
    <scope>NUCLEOTIDE SEQUENCE [LARGE SCALE GENOMIC DNA]</scope>
    <source>
        <strain evidence="1 2">NBRC 108950</strain>
    </source>
</reference>